<dbReference type="OMA" id="ENTICAC"/>
<proteinExistence type="predicted"/>
<evidence type="ECO:0000313" key="4">
    <source>
        <dbReference type="EMBL" id="EOB11915.1"/>
    </source>
</evidence>
<dbReference type="GO" id="GO:0006357">
    <property type="term" value="P:regulation of transcription by RNA polymerase II"/>
    <property type="evidence" value="ECO:0007669"/>
    <property type="project" value="TreeGrafter"/>
</dbReference>
<dbReference type="PANTHER" id="PTHR12695:SF2">
    <property type="entry name" value="GENERAL TRANSCRIPTION FACTOR IIH SUBUNIT 2-RELATED"/>
    <property type="match status" value="1"/>
</dbReference>
<dbReference type="NCBIfam" id="TIGR00622">
    <property type="entry name" value="ssl1"/>
    <property type="match status" value="1"/>
</dbReference>
<dbReference type="PANTHER" id="PTHR12695">
    <property type="entry name" value="GENERAL TRANSCRIPTION FACTOR IIH SUBUNIT 2"/>
    <property type="match status" value="1"/>
</dbReference>
<dbReference type="Gene3D" id="3.30.40.10">
    <property type="entry name" value="Zinc/RING finger domain, C3HC4 (zinc finger)"/>
    <property type="match status" value="1"/>
</dbReference>
<feature type="domain" description="TFIIH C1-like" evidence="3">
    <location>
        <begin position="298"/>
        <end position="337"/>
    </location>
</feature>
<dbReference type="AlphaFoldDB" id="R0MD09"/>
<keyword evidence="2" id="KW-0862">Zinc</keyword>
<keyword evidence="1" id="KW-0479">Metal-binding</keyword>
<dbReference type="EMBL" id="KB909551">
    <property type="protein sequence ID" value="EOB11915.1"/>
    <property type="molecule type" value="Genomic_DNA"/>
</dbReference>
<reference evidence="4 5" key="1">
    <citation type="journal article" date="2013" name="BMC Genomics">
        <title>Comparative genomics of parasitic silkworm microsporidia reveal an association between genome expansion and host adaptation.</title>
        <authorList>
            <person name="Pan G."/>
            <person name="Xu J."/>
            <person name="Li T."/>
            <person name="Xia Q."/>
            <person name="Liu S.L."/>
            <person name="Zhang G."/>
            <person name="Li S."/>
            <person name="Li C."/>
            <person name="Liu H."/>
            <person name="Yang L."/>
            <person name="Liu T."/>
            <person name="Zhang X."/>
            <person name="Wu Z."/>
            <person name="Fan W."/>
            <person name="Dang X."/>
            <person name="Xiang H."/>
            <person name="Tao M."/>
            <person name="Li Y."/>
            <person name="Hu J."/>
            <person name="Li Z."/>
            <person name="Lin L."/>
            <person name="Luo J."/>
            <person name="Geng L."/>
            <person name="Wang L."/>
            <person name="Long M."/>
            <person name="Wan Y."/>
            <person name="He N."/>
            <person name="Zhang Z."/>
            <person name="Lu C."/>
            <person name="Keeling P.J."/>
            <person name="Wang J."/>
            <person name="Xiang Z."/>
            <person name="Zhou Z."/>
        </authorList>
    </citation>
    <scope>NUCLEOTIDE SEQUENCE [LARGE SCALE GENOMIC DNA]</scope>
    <source>
        <strain evidence="5">CQ1 / CVCC 102059</strain>
    </source>
</reference>
<dbReference type="Proteomes" id="UP000016927">
    <property type="component" value="Unassembled WGS sequence"/>
</dbReference>
<evidence type="ECO:0000313" key="5">
    <source>
        <dbReference type="Proteomes" id="UP000016927"/>
    </source>
</evidence>
<name>R0MD09_NOSB1</name>
<dbReference type="GO" id="GO:0000439">
    <property type="term" value="C:transcription factor TFIIH core complex"/>
    <property type="evidence" value="ECO:0007669"/>
    <property type="project" value="InterPro"/>
</dbReference>
<dbReference type="GO" id="GO:0006289">
    <property type="term" value="P:nucleotide-excision repair"/>
    <property type="evidence" value="ECO:0007669"/>
    <property type="project" value="InterPro"/>
</dbReference>
<dbReference type="HOGENOM" id="CLU_028556_0_0_1"/>
<dbReference type="OrthoDB" id="284275at2759"/>
<evidence type="ECO:0000259" key="3">
    <source>
        <dbReference type="SMART" id="SM01047"/>
    </source>
</evidence>
<dbReference type="InterPro" id="IPR012170">
    <property type="entry name" value="TFIIH_SSL1/p44"/>
</dbReference>
<evidence type="ECO:0000256" key="1">
    <source>
        <dbReference type="ARBA" id="ARBA00022723"/>
    </source>
</evidence>
<gene>
    <name evidence="4" type="primary">TFH47</name>
    <name evidence="4" type="ORF">NBO_644g0002</name>
</gene>
<dbReference type="InterPro" id="IPR036465">
    <property type="entry name" value="vWFA_dom_sf"/>
</dbReference>
<dbReference type="GO" id="GO:0005675">
    <property type="term" value="C:transcription factor TFIIH holo complex"/>
    <property type="evidence" value="ECO:0007669"/>
    <property type="project" value="TreeGrafter"/>
</dbReference>
<dbReference type="InterPro" id="IPR007198">
    <property type="entry name" value="Ssl1-like"/>
</dbReference>
<dbReference type="CDD" id="cd19757">
    <property type="entry name" value="Bbox1"/>
    <property type="match status" value="1"/>
</dbReference>
<dbReference type="VEuPathDB" id="MicrosporidiaDB:NBO_644g0002"/>
<dbReference type="SUPFAM" id="SSF57889">
    <property type="entry name" value="Cysteine-rich domain"/>
    <property type="match status" value="1"/>
</dbReference>
<accession>R0MD09</accession>
<sequence length="337" mass="38843">MSNSFAWEKEYKRTWENSTSINKKEKLLYQKHEFNDKKKGVIRHVHIIIDCSYSIDKTDYLPSFRTNFSKSLEKFIPKFYEENPISALSFSLVNEVVLKYTTEPNFSIKDFLSTKGEGNFSLLNALNSSFEILKNKNFCKEIIVITSSLMIRDPDSYSEIIDFIKKIGVKIFIISMCGELMIYKEITKLSGGRLYVPLDLDHFDYILDCLTLPNENNFSTTNMIQLGFPSVIEEVGVCSCHNEMNQEGYECPVCKTYICNLPVGCPICETQLVSAINISKSFHHLFPLSEFILDSNGKCFTCGNRSYSKCPKCDLFYCEECDNFVHENLQFCYGCQK</sequence>
<protein>
    <submittedName>
        <fullName evidence="4">TFIIH basal transcription factor complex p47 subunit</fullName>
    </submittedName>
</protein>
<dbReference type="SMART" id="SM01047">
    <property type="entry name" value="C1_4"/>
    <property type="match status" value="1"/>
</dbReference>
<dbReference type="InterPro" id="IPR004595">
    <property type="entry name" value="TFIIH_C1-like_dom"/>
</dbReference>
<dbReference type="STRING" id="578461.R0MD09"/>
<dbReference type="Pfam" id="PF04056">
    <property type="entry name" value="Ssl1"/>
    <property type="match status" value="1"/>
</dbReference>
<dbReference type="Gene3D" id="3.40.50.410">
    <property type="entry name" value="von Willebrand factor, type A domain"/>
    <property type="match status" value="1"/>
</dbReference>
<dbReference type="InterPro" id="IPR046349">
    <property type="entry name" value="C1-like_sf"/>
</dbReference>
<dbReference type="SUPFAM" id="SSF53300">
    <property type="entry name" value="vWA-like"/>
    <property type="match status" value="1"/>
</dbReference>
<dbReference type="GO" id="GO:0008270">
    <property type="term" value="F:zinc ion binding"/>
    <property type="evidence" value="ECO:0007669"/>
    <property type="project" value="InterPro"/>
</dbReference>
<keyword evidence="5" id="KW-1185">Reference proteome</keyword>
<organism evidence="4 5">
    <name type="scientific">Nosema bombycis (strain CQ1 / CVCC 102059)</name>
    <name type="common">Microsporidian parasite</name>
    <name type="synonym">Pebrine of silkworm</name>
    <dbReference type="NCBI Taxonomy" id="578461"/>
    <lineage>
        <taxon>Eukaryota</taxon>
        <taxon>Fungi</taxon>
        <taxon>Fungi incertae sedis</taxon>
        <taxon>Microsporidia</taxon>
        <taxon>Nosematidae</taxon>
        <taxon>Nosema</taxon>
    </lineage>
</organism>
<evidence type="ECO:0000256" key="2">
    <source>
        <dbReference type="ARBA" id="ARBA00022833"/>
    </source>
</evidence>
<dbReference type="InterPro" id="IPR013083">
    <property type="entry name" value="Znf_RING/FYVE/PHD"/>
</dbReference>
<dbReference type="GO" id="GO:0006351">
    <property type="term" value="P:DNA-templated transcription"/>
    <property type="evidence" value="ECO:0007669"/>
    <property type="project" value="InterPro"/>
</dbReference>